<feature type="transmembrane region" description="Helical" evidence="1">
    <location>
        <begin position="77"/>
        <end position="99"/>
    </location>
</feature>
<feature type="transmembrane region" description="Helical" evidence="1">
    <location>
        <begin position="15"/>
        <end position="34"/>
    </location>
</feature>
<geneLocation type="nucleomorph" evidence="2"/>
<organism evidence="2">
    <name type="scientific">Lotharella vacuolata</name>
    <dbReference type="NCBI Taxonomy" id="74820"/>
    <lineage>
        <taxon>Eukaryota</taxon>
        <taxon>Sar</taxon>
        <taxon>Rhizaria</taxon>
        <taxon>Cercozoa</taxon>
        <taxon>Chlorarachniophyceae</taxon>
        <taxon>Lotharella</taxon>
    </lineage>
</organism>
<dbReference type="AlphaFoldDB" id="A0A0H5BGV3"/>
<keyword evidence="2" id="KW-0542">Nucleomorph</keyword>
<keyword evidence="1" id="KW-0472">Membrane</keyword>
<dbReference type="EMBL" id="AB996599">
    <property type="protein sequence ID" value="BAS01436.1"/>
    <property type="molecule type" value="Genomic_DNA"/>
</dbReference>
<evidence type="ECO:0000313" key="2">
    <source>
        <dbReference type="EMBL" id="BAS01436.1"/>
    </source>
</evidence>
<evidence type="ECO:0000256" key="1">
    <source>
        <dbReference type="SAM" id="Phobius"/>
    </source>
</evidence>
<name>A0A0H5BGV3_9EUKA</name>
<protein>
    <submittedName>
        <fullName evidence="2">Uncharacterized protein</fullName>
    </submittedName>
</protein>
<accession>A0A0H5BGV3</accession>
<proteinExistence type="predicted"/>
<keyword evidence="1" id="KW-1133">Transmembrane helix</keyword>
<keyword evidence="1" id="KW-0812">Transmembrane</keyword>
<reference evidence="2" key="1">
    <citation type="journal article" date="2015" name="Genome Biol. Evol.">
        <title>Nucleomorph Genome Sequences of Two Chlorarachniophytes, Amorphochlora amoebiformis and Lotharella vacuolata.</title>
        <authorList>
            <person name="Suzuki S."/>
            <person name="Shirato S."/>
            <person name="Hirakawa Y."/>
            <person name="Ishida K."/>
        </authorList>
    </citation>
    <scope>NUCLEOTIDE SEQUENCE</scope>
    <source>
        <strain evidence="2">CCMP240</strain>
    </source>
</reference>
<sequence length="105" mass="12334">MKINIKLAVFYSKMALLNITQLIIESFGALYAVITNEKKILIKNDLVYFIHNFFKLSVFENFLFEIISCRNLKIDRILTNSIFLINSIISEICLIDIYFDYIVLL</sequence>